<accession>A0A4R2GQZ7</accession>
<evidence type="ECO:0000313" key="1">
    <source>
        <dbReference type="EMBL" id="TCO12414.1"/>
    </source>
</evidence>
<gene>
    <name evidence="1" type="ORF">EV666_10961</name>
</gene>
<dbReference type="EMBL" id="SLWL01000009">
    <property type="protein sequence ID" value="TCO12414.1"/>
    <property type="molecule type" value="Genomic_DNA"/>
</dbReference>
<proteinExistence type="predicted"/>
<dbReference type="RefSeq" id="WP_342635661.1">
    <property type="nucleotide sequence ID" value="NZ_JBHUNN010000002.1"/>
</dbReference>
<sequence length="291" mass="32485">MNATGFETRAHLTGRIAALENALKENRKHIVNEIDALLEACDELEDGTPLLETMGDASRLAYDEATADLKAIDALLAAGQSDAKRDGVYEVGGQEYMRDAKGNLIPVATIKPQHLLQDEMVRKIINYASEQSEQVRRFLGHVFADLNALQTLLEQEYAAPKGGAKGNVTFQSFDGLKKVQVQIADVLDFGPELQPAKALIDECLMEWGAESRPELRAIINTVFSVDKEGQINRSGLFQLLHMEVDDYRWKRAMDALRDAIRIVGAKRYVRFYRRPETGAAWEPIVIDLARA</sequence>
<organism evidence="1 2">
    <name type="scientific">Camelimonas lactis</name>
    <dbReference type="NCBI Taxonomy" id="659006"/>
    <lineage>
        <taxon>Bacteria</taxon>
        <taxon>Pseudomonadati</taxon>
        <taxon>Pseudomonadota</taxon>
        <taxon>Alphaproteobacteria</taxon>
        <taxon>Hyphomicrobiales</taxon>
        <taxon>Chelatococcaceae</taxon>
        <taxon>Camelimonas</taxon>
    </lineage>
</organism>
<evidence type="ECO:0000313" key="2">
    <source>
        <dbReference type="Proteomes" id="UP000294881"/>
    </source>
</evidence>
<protein>
    <submittedName>
        <fullName evidence="1">Uncharacterized protein DUF3164</fullName>
    </submittedName>
</protein>
<keyword evidence="2" id="KW-1185">Reference proteome</keyword>
<dbReference type="Pfam" id="PF11363">
    <property type="entry name" value="DUF3164"/>
    <property type="match status" value="1"/>
</dbReference>
<comment type="caution">
    <text evidence="1">The sequence shown here is derived from an EMBL/GenBank/DDBJ whole genome shotgun (WGS) entry which is preliminary data.</text>
</comment>
<name>A0A4R2GQZ7_9HYPH</name>
<dbReference type="Proteomes" id="UP000294881">
    <property type="component" value="Unassembled WGS sequence"/>
</dbReference>
<dbReference type="InterPro" id="IPR021505">
    <property type="entry name" value="Phage_B3_Orf6"/>
</dbReference>
<reference evidence="1 2" key="1">
    <citation type="submission" date="2019-03" db="EMBL/GenBank/DDBJ databases">
        <title>Genomic Encyclopedia of Type Strains, Phase IV (KMG-IV): sequencing the most valuable type-strain genomes for metagenomic binning, comparative biology and taxonomic classification.</title>
        <authorList>
            <person name="Goeker M."/>
        </authorList>
    </citation>
    <scope>NUCLEOTIDE SEQUENCE [LARGE SCALE GENOMIC DNA]</scope>
    <source>
        <strain evidence="1 2">DSM 22958</strain>
    </source>
</reference>
<dbReference type="AlphaFoldDB" id="A0A4R2GQZ7"/>